<dbReference type="CDD" id="cd24148">
    <property type="entry name" value="AGPR_1_actinobacAGPR_like"/>
    <property type="match status" value="1"/>
</dbReference>
<dbReference type="PANTHER" id="PTHR32338">
    <property type="entry name" value="N-ACETYL-GAMMA-GLUTAMYL-PHOSPHATE REDUCTASE, CHLOROPLASTIC-RELATED-RELATED"/>
    <property type="match status" value="1"/>
</dbReference>
<evidence type="ECO:0000313" key="7">
    <source>
        <dbReference type="EMBL" id="CAB4633619.1"/>
    </source>
</evidence>
<dbReference type="InterPro" id="IPR050085">
    <property type="entry name" value="AGPR"/>
</dbReference>
<keyword evidence="3" id="KW-0521">NADP</keyword>
<reference evidence="7" key="1">
    <citation type="submission" date="2020-05" db="EMBL/GenBank/DDBJ databases">
        <authorList>
            <person name="Chiriac C."/>
            <person name="Salcher M."/>
            <person name="Ghai R."/>
            <person name="Kavagutti S V."/>
        </authorList>
    </citation>
    <scope>NUCLEOTIDE SEQUENCE</scope>
</reference>
<dbReference type="Pfam" id="PF01118">
    <property type="entry name" value="Semialdhyde_dh"/>
    <property type="match status" value="1"/>
</dbReference>
<name>A0A6J6JCA6_9ZZZZ</name>
<dbReference type="InterPro" id="IPR036291">
    <property type="entry name" value="NAD(P)-bd_dom_sf"/>
</dbReference>
<evidence type="ECO:0000256" key="1">
    <source>
        <dbReference type="ARBA" id="ARBA00022571"/>
    </source>
</evidence>
<dbReference type="Pfam" id="PF22698">
    <property type="entry name" value="Semialdhyde_dhC_1"/>
    <property type="match status" value="1"/>
</dbReference>
<dbReference type="PANTHER" id="PTHR32338:SF10">
    <property type="entry name" value="N-ACETYL-GAMMA-GLUTAMYL-PHOSPHATE REDUCTASE, CHLOROPLASTIC-RELATED"/>
    <property type="match status" value="1"/>
</dbReference>
<proteinExistence type="inferred from homology"/>
<comment type="pathway">
    <text evidence="5">Amino-acid biosynthesis.</text>
</comment>
<evidence type="ECO:0000259" key="6">
    <source>
        <dbReference type="SMART" id="SM00859"/>
    </source>
</evidence>
<keyword evidence="2" id="KW-0028">Amino-acid biosynthesis</keyword>
<dbReference type="InterPro" id="IPR000534">
    <property type="entry name" value="Semialdehyde_DH_NAD-bd"/>
</dbReference>
<protein>
    <submittedName>
        <fullName evidence="7">Unannotated protein</fullName>
    </submittedName>
</protein>
<dbReference type="SUPFAM" id="SSF55347">
    <property type="entry name" value="Glyceraldehyde-3-phosphate dehydrogenase-like, C-terminal domain"/>
    <property type="match status" value="1"/>
</dbReference>
<dbReference type="SUPFAM" id="SSF51735">
    <property type="entry name" value="NAD(P)-binding Rossmann-fold domains"/>
    <property type="match status" value="1"/>
</dbReference>
<dbReference type="InterPro" id="IPR023013">
    <property type="entry name" value="AGPR_AS"/>
</dbReference>
<dbReference type="GO" id="GO:0006526">
    <property type="term" value="P:L-arginine biosynthetic process"/>
    <property type="evidence" value="ECO:0007669"/>
    <property type="project" value="UniProtKB-KW"/>
</dbReference>
<evidence type="ECO:0000256" key="3">
    <source>
        <dbReference type="ARBA" id="ARBA00022857"/>
    </source>
</evidence>
<evidence type="ECO:0000256" key="5">
    <source>
        <dbReference type="ARBA" id="ARBA00029440"/>
    </source>
</evidence>
<keyword evidence="4" id="KW-0560">Oxidoreductase</keyword>
<sequence length="353" mass="36936">MAFSVAIAGASGNVGGELLRLVAEHPQLELKTVTASSMVGQKVSSLHPHVPVYADMVFSENTAAELAGHDIVFLALPHSKSAEVAEWLSADSLVIDCGADFRLESEADWKKFYGGEHAGTWTYGMPELLIGGAQKQRELLKGTKRIAVPGCNVTAITIALAPGLAAGLIEPDDIVSILSAGTSGAGRGATEHLFEIEPTGSANAYQVGGIHRHTPEIEQNLSKSAGERIQISFTPILVSMERGILAVNTAKLKPGATLELAHKVWAEAYADEQFIKVYPKGEFPSTADTIGENNALIGLAVDEHADRLVAVCAIDNLVKGTGGAAIQSMNIALGLPESTGLTAISLAKNGAKK</sequence>
<evidence type="ECO:0000256" key="4">
    <source>
        <dbReference type="ARBA" id="ARBA00023002"/>
    </source>
</evidence>
<evidence type="ECO:0000256" key="2">
    <source>
        <dbReference type="ARBA" id="ARBA00022605"/>
    </source>
</evidence>
<dbReference type="GO" id="GO:0003942">
    <property type="term" value="F:N-acetyl-gamma-glutamyl-phosphate reductase activity"/>
    <property type="evidence" value="ECO:0007669"/>
    <property type="project" value="InterPro"/>
</dbReference>
<feature type="domain" description="Semialdehyde dehydrogenase NAD-binding" evidence="6">
    <location>
        <begin position="4"/>
        <end position="133"/>
    </location>
</feature>
<keyword evidence="1" id="KW-0055">Arginine biosynthesis</keyword>
<dbReference type="GO" id="GO:0051287">
    <property type="term" value="F:NAD binding"/>
    <property type="evidence" value="ECO:0007669"/>
    <property type="project" value="InterPro"/>
</dbReference>
<dbReference type="EMBL" id="CAEZVN010000056">
    <property type="protein sequence ID" value="CAB4633619.1"/>
    <property type="molecule type" value="Genomic_DNA"/>
</dbReference>
<dbReference type="Gene3D" id="3.40.50.720">
    <property type="entry name" value="NAD(P)-binding Rossmann-like Domain"/>
    <property type="match status" value="1"/>
</dbReference>
<dbReference type="CDD" id="cd23934">
    <property type="entry name" value="AGPR_1_C"/>
    <property type="match status" value="1"/>
</dbReference>
<dbReference type="PROSITE" id="PS01224">
    <property type="entry name" value="ARGC"/>
    <property type="match status" value="1"/>
</dbReference>
<dbReference type="InterPro" id="IPR058924">
    <property type="entry name" value="AGPR_dimerisation_dom"/>
</dbReference>
<dbReference type="NCBIfam" id="TIGR01850">
    <property type="entry name" value="argC"/>
    <property type="match status" value="1"/>
</dbReference>
<gene>
    <name evidence="7" type="ORF">UFOPK2001_00691</name>
</gene>
<dbReference type="HAMAP" id="MF_00150">
    <property type="entry name" value="ArgC_type1"/>
    <property type="match status" value="1"/>
</dbReference>
<accession>A0A6J6JCA6</accession>
<dbReference type="AlphaFoldDB" id="A0A6J6JCA6"/>
<dbReference type="InterPro" id="IPR000706">
    <property type="entry name" value="AGPR_type-1"/>
</dbReference>
<dbReference type="GO" id="GO:0070401">
    <property type="term" value="F:NADP+ binding"/>
    <property type="evidence" value="ECO:0007669"/>
    <property type="project" value="InterPro"/>
</dbReference>
<dbReference type="Gene3D" id="3.30.360.10">
    <property type="entry name" value="Dihydrodipicolinate Reductase, domain 2"/>
    <property type="match status" value="1"/>
</dbReference>
<dbReference type="SMART" id="SM00859">
    <property type="entry name" value="Semialdhyde_dh"/>
    <property type="match status" value="1"/>
</dbReference>
<organism evidence="7">
    <name type="scientific">freshwater metagenome</name>
    <dbReference type="NCBI Taxonomy" id="449393"/>
    <lineage>
        <taxon>unclassified sequences</taxon>
        <taxon>metagenomes</taxon>
        <taxon>ecological metagenomes</taxon>
    </lineage>
</organism>